<comment type="caution">
    <text evidence="4">The sequence shown here is derived from an EMBL/GenBank/DDBJ whole genome shotgun (WGS) entry which is preliminary data.</text>
</comment>
<dbReference type="InterPro" id="IPR000182">
    <property type="entry name" value="GNAT_dom"/>
</dbReference>
<dbReference type="GeneID" id="28846030"/>
<dbReference type="PROSITE" id="PS51186">
    <property type="entry name" value="GNAT"/>
    <property type="match status" value="1"/>
</dbReference>
<evidence type="ECO:0000256" key="1">
    <source>
        <dbReference type="ARBA" id="ARBA00022679"/>
    </source>
</evidence>
<feature type="domain" description="N-acetyltransferase" evidence="3">
    <location>
        <begin position="3"/>
        <end position="148"/>
    </location>
</feature>
<dbReference type="GO" id="GO:0016747">
    <property type="term" value="F:acyltransferase activity, transferring groups other than amino-acyl groups"/>
    <property type="evidence" value="ECO:0007669"/>
    <property type="project" value="InterPro"/>
</dbReference>
<dbReference type="KEGG" id="pchm:VFPPC_02379"/>
<keyword evidence="1" id="KW-0808">Transferase</keyword>
<dbReference type="InterPro" id="IPR016181">
    <property type="entry name" value="Acyl_CoA_acyltransferase"/>
</dbReference>
<evidence type="ECO:0000313" key="4">
    <source>
        <dbReference type="EMBL" id="OAQ69800.1"/>
    </source>
</evidence>
<dbReference type="Pfam" id="PF13673">
    <property type="entry name" value="Acetyltransf_10"/>
    <property type="match status" value="1"/>
</dbReference>
<proteinExistence type="predicted"/>
<protein>
    <submittedName>
        <fullName evidence="4">Acetyltransferase (GNAT) domain-containing protein</fullName>
    </submittedName>
</protein>
<dbReference type="AlphaFoldDB" id="A0A179FX86"/>
<evidence type="ECO:0000256" key="2">
    <source>
        <dbReference type="ARBA" id="ARBA00023315"/>
    </source>
</evidence>
<dbReference type="RefSeq" id="XP_018146337.1">
    <property type="nucleotide sequence ID" value="XM_018282036.1"/>
</dbReference>
<dbReference type="EMBL" id="LSBJ02000002">
    <property type="protein sequence ID" value="OAQ69800.1"/>
    <property type="molecule type" value="Genomic_DNA"/>
</dbReference>
<accession>A0A179FX86</accession>
<dbReference type="Gene3D" id="3.40.630.30">
    <property type="match status" value="1"/>
</dbReference>
<dbReference type="PANTHER" id="PTHR43877">
    <property type="entry name" value="AMINOALKYLPHOSPHONATE N-ACETYLTRANSFERASE-RELATED-RELATED"/>
    <property type="match status" value="1"/>
</dbReference>
<sequence length="155" mass="16789">MSTTLRPAVPSDAPTLSAIAISAKSHWGYDQAFIEACRQDLTISSDEVSNGTYIVAEQDGEIAGFYQVHGTPPAGILGHMWVTPSRIGRGTGRVLWADVLKTAQRNGFEHIEIDADPHAEGFYVKMGARKIGEVESSVIPGRMLPLMRVDVAPKQ</sequence>
<dbReference type="OrthoDB" id="4869094at2759"/>
<dbReference type="InterPro" id="IPR050832">
    <property type="entry name" value="Bact_Acetyltransf"/>
</dbReference>
<keyword evidence="2" id="KW-0012">Acyltransferase</keyword>
<evidence type="ECO:0000313" key="5">
    <source>
        <dbReference type="Proteomes" id="UP000078397"/>
    </source>
</evidence>
<gene>
    <name evidence="4" type="ORF">VFPPC_02379</name>
</gene>
<reference evidence="4 5" key="1">
    <citation type="journal article" date="2016" name="PLoS Pathog.">
        <title>Biosynthesis of antibiotic leucinostatins in bio-control fungus Purpureocillium lilacinum and their inhibition on phytophthora revealed by genome mining.</title>
        <authorList>
            <person name="Wang G."/>
            <person name="Liu Z."/>
            <person name="Lin R."/>
            <person name="Li E."/>
            <person name="Mao Z."/>
            <person name="Ling J."/>
            <person name="Yang Y."/>
            <person name="Yin W.B."/>
            <person name="Xie B."/>
        </authorList>
    </citation>
    <scope>NUCLEOTIDE SEQUENCE [LARGE SCALE GENOMIC DNA]</scope>
    <source>
        <strain evidence="4">170</strain>
    </source>
</reference>
<evidence type="ECO:0000259" key="3">
    <source>
        <dbReference type="PROSITE" id="PS51186"/>
    </source>
</evidence>
<organism evidence="4 5">
    <name type="scientific">Pochonia chlamydosporia 170</name>
    <dbReference type="NCBI Taxonomy" id="1380566"/>
    <lineage>
        <taxon>Eukaryota</taxon>
        <taxon>Fungi</taxon>
        <taxon>Dikarya</taxon>
        <taxon>Ascomycota</taxon>
        <taxon>Pezizomycotina</taxon>
        <taxon>Sordariomycetes</taxon>
        <taxon>Hypocreomycetidae</taxon>
        <taxon>Hypocreales</taxon>
        <taxon>Clavicipitaceae</taxon>
        <taxon>Pochonia</taxon>
    </lineage>
</organism>
<keyword evidence="5" id="KW-1185">Reference proteome</keyword>
<name>A0A179FX86_METCM</name>
<dbReference type="CDD" id="cd04301">
    <property type="entry name" value="NAT_SF"/>
    <property type="match status" value="1"/>
</dbReference>
<dbReference type="Proteomes" id="UP000078397">
    <property type="component" value="Unassembled WGS sequence"/>
</dbReference>
<dbReference type="SUPFAM" id="SSF55729">
    <property type="entry name" value="Acyl-CoA N-acyltransferases (Nat)"/>
    <property type="match status" value="1"/>
</dbReference>